<keyword evidence="6" id="KW-1185">Reference proteome</keyword>
<dbReference type="Pfam" id="PF20990">
    <property type="entry name" value="DUF2207_C"/>
    <property type="match status" value="1"/>
</dbReference>
<evidence type="ECO:0008006" key="7">
    <source>
        <dbReference type="Google" id="ProtNLM"/>
    </source>
</evidence>
<name>A0A261EU34_9BIFI</name>
<sequence length="779" mass="85420">MSNSDGQQGIEEQEAVIRHSDSGTPTQAVSSKGRYWWSTRRFCMSLLLSVLLAIGVFVFFVVSFGHFKQPNLVYNDLHYDMQVLPNGDLRVKQKVDIKLRARKDTNGGDKTWRRLYQQYRLDSSDLTGISDISVRDLTQGTEYQPTTALSPDIARNFIDWNRVRANHWYAAIVEQYPAQYSDDYIDYEYDPATPKSSTDESSPAGCAPDEQSCLLEIGWNIPETVEADSRVFEIEMTMHGVTTAYNDVSNFEWEPIGGQNETLIRRVSGVIRLPKNTNRENSKAWLHFNGPSNNWRDADGTLHFEAGPVQPEQHLDVNVYMDKSLTPNVARVNPHEAKDGIEASERSDELRSRMENLAKAREKMQTFIVLSVITIVFAIVLIISAFSSYNKSRYHGDAVYWREIPGITPAATAVLSEVLFAGMGQSQSRQMAATILSLANKRAIAIYPGPASLYQDCDPSHMGTSDLGQILRKQKDVKDVDESSEKTSTIVILPLAHADNGSLDVSRSEQAALDMLLAVSGKLESSTFDLIQVKETFKDDASSVKLKQSFDDAVASESGFLVLRHASLRVVISILAVIVAFGLVIHASHKGLLLVGCVLAAVVIACVVFCLSYGSSDVLTVDGQEQAGKIIGLHQYLTDFSSFTDRGVTDLTLWGSYLVYAAAMGISKKAMEQLAQAYPQVTDSSWLDSNTSYPLIYMSYRPYGFEGGWQDLGSGGFESSQQVFISDFSDIGSELASSCFEIETAISASGISSDSDGSFSGGGFDGSFGGSGGGSFGGD</sequence>
<dbReference type="Pfam" id="PF09972">
    <property type="entry name" value="DUF2207"/>
    <property type="match status" value="1"/>
</dbReference>
<reference evidence="5 6" key="1">
    <citation type="journal article" date="2017" name="BMC Genomics">
        <title>Comparative genomic and phylogenomic analyses of the Bifidobacteriaceae family.</title>
        <authorList>
            <person name="Lugli G.A."/>
            <person name="Milani C."/>
            <person name="Turroni F."/>
            <person name="Duranti S."/>
            <person name="Mancabelli L."/>
            <person name="Mangifesta M."/>
            <person name="Ferrario C."/>
            <person name="Modesto M."/>
            <person name="Mattarelli P."/>
            <person name="Jiri K."/>
            <person name="van Sinderen D."/>
            <person name="Ventura M."/>
        </authorList>
    </citation>
    <scope>NUCLEOTIDE SEQUENCE [LARGE SCALE GENOMIC DNA]</scope>
    <source>
        <strain evidence="5 6">DSM 22924</strain>
    </source>
</reference>
<protein>
    <recommendedName>
        <fullName evidence="7">DUF2207 domain-containing protein</fullName>
    </recommendedName>
</protein>
<dbReference type="InterPro" id="IPR048389">
    <property type="entry name" value="YciQ-like_C"/>
</dbReference>
<gene>
    <name evidence="5" type="ORF">BOCO_0888</name>
</gene>
<evidence type="ECO:0000256" key="1">
    <source>
        <dbReference type="SAM" id="MobiDB-lite"/>
    </source>
</evidence>
<accession>A0A261EU34</accession>
<keyword evidence="2" id="KW-0812">Transmembrane</keyword>
<comment type="caution">
    <text evidence="5">The sequence shown here is derived from an EMBL/GenBank/DDBJ whole genome shotgun (WGS) entry which is preliminary data.</text>
</comment>
<keyword evidence="2" id="KW-0472">Membrane</keyword>
<feature type="domain" description="Predicted membrane protein YciQ-like C-terminal" evidence="4">
    <location>
        <begin position="398"/>
        <end position="674"/>
    </location>
</feature>
<dbReference type="InterPro" id="IPR018702">
    <property type="entry name" value="DUF2207"/>
</dbReference>
<evidence type="ECO:0000259" key="3">
    <source>
        <dbReference type="Pfam" id="PF09972"/>
    </source>
</evidence>
<organism evidence="5 6">
    <name type="scientific">Bombiscardovia coagulans</name>
    <dbReference type="NCBI Taxonomy" id="686666"/>
    <lineage>
        <taxon>Bacteria</taxon>
        <taxon>Bacillati</taxon>
        <taxon>Actinomycetota</taxon>
        <taxon>Actinomycetes</taxon>
        <taxon>Bifidobacteriales</taxon>
        <taxon>Bifidobacteriaceae</taxon>
        <taxon>Bombiscardovia</taxon>
    </lineage>
</organism>
<evidence type="ECO:0000313" key="5">
    <source>
        <dbReference type="EMBL" id="OZG50371.1"/>
    </source>
</evidence>
<dbReference type="OrthoDB" id="3223373at2"/>
<dbReference type="AlphaFoldDB" id="A0A261EU34"/>
<dbReference type="RefSeq" id="WP_158520413.1">
    <property type="nucleotide sequence ID" value="NZ_MWWS01000004.1"/>
</dbReference>
<keyword evidence="2" id="KW-1133">Transmembrane helix</keyword>
<feature type="transmembrane region" description="Helical" evidence="2">
    <location>
        <begin position="591"/>
        <end position="611"/>
    </location>
</feature>
<proteinExistence type="predicted"/>
<evidence type="ECO:0000256" key="2">
    <source>
        <dbReference type="SAM" id="Phobius"/>
    </source>
</evidence>
<dbReference type="Proteomes" id="UP000216004">
    <property type="component" value="Unassembled WGS sequence"/>
</dbReference>
<evidence type="ECO:0000259" key="4">
    <source>
        <dbReference type="Pfam" id="PF20990"/>
    </source>
</evidence>
<feature type="region of interest" description="Disordered" evidence="1">
    <location>
        <begin position="1"/>
        <end position="29"/>
    </location>
</feature>
<feature type="transmembrane region" description="Helical" evidence="2">
    <location>
        <begin position="566"/>
        <end position="585"/>
    </location>
</feature>
<feature type="transmembrane region" description="Helical" evidence="2">
    <location>
        <begin position="367"/>
        <end position="386"/>
    </location>
</feature>
<evidence type="ECO:0000313" key="6">
    <source>
        <dbReference type="Proteomes" id="UP000216004"/>
    </source>
</evidence>
<feature type="domain" description="DUF2207" evidence="3">
    <location>
        <begin position="75"/>
        <end position="321"/>
    </location>
</feature>
<feature type="transmembrane region" description="Helical" evidence="2">
    <location>
        <begin position="42"/>
        <end position="67"/>
    </location>
</feature>
<dbReference type="EMBL" id="MWWS01000004">
    <property type="protein sequence ID" value="OZG50371.1"/>
    <property type="molecule type" value="Genomic_DNA"/>
</dbReference>